<evidence type="ECO:0000259" key="2">
    <source>
        <dbReference type="PROSITE" id="PS50994"/>
    </source>
</evidence>
<dbReference type="GO" id="GO:0015074">
    <property type="term" value="P:DNA integration"/>
    <property type="evidence" value="ECO:0007669"/>
    <property type="project" value="InterPro"/>
</dbReference>
<dbReference type="Gene3D" id="3.30.420.10">
    <property type="entry name" value="Ribonuclease H-like superfamily/Ribonuclease H"/>
    <property type="match status" value="1"/>
</dbReference>
<dbReference type="PANTHER" id="PTHR37984:SF15">
    <property type="entry name" value="INTEGRASE CATALYTIC DOMAIN-CONTAINING PROTEIN"/>
    <property type="match status" value="1"/>
</dbReference>
<dbReference type="SUPFAM" id="SSF53098">
    <property type="entry name" value="Ribonuclease H-like"/>
    <property type="match status" value="1"/>
</dbReference>
<dbReference type="PROSITE" id="PS50994">
    <property type="entry name" value="INTEGRASE"/>
    <property type="match status" value="1"/>
</dbReference>
<feature type="region of interest" description="Disordered" evidence="1">
    <location>
        <begin position="74"/>
        <end position="105"/>
    </location>
</feature>
<comment type="caution">
    <text evidence="3">The sequence shown here is derived from an EMBL/GenBank/DDBJ whole genome shotgun (WGS) entry which is preliminary data.</text>
</comment>
<dbReference type="Proteomes" id="UP000735302">
    <property type="component" value="Unassembled WGS sequence"/>
</dbReference>
<dbReference type="InterPro" id="IPR012337">
    <property type="entry name" value="RNaseH-like_sf"/>
</dbReference>
<keyword evidence="3" id="KW-0548">Nucleotidyltransferase</keyword>
<name>A0AAV3XWC4_9GAST</name>
<sequence>MSDRGTQFTSQLMEEVCRLLLVKCRTTSPYHPQCNGLVERFNATLKGMLKSGNHTCEVGVLQCAVAALVDEEEDGFEHQDQGPKIETPSLQQTQTYQDVQIDGEN</sequence>
<dbReference type="GO" id="GO:0003964">
    <property type="term" value="F:RNA-directed DNA polymerase activity"/>
    <property type="evidence" value="ECO:0007669"/>
    <property type="project" value="UniProtKB-KW"/>
</dbReference>
<protein>
    <submittedName>
        <fullName evidence="3">Reverse transcriptase</fullName>
    </submittedName>
</protein>
<feature type="compositionally biased region" description="Polar residues" evidence="1">
    <location>
        <begin position="88"/>
        <end position="98"/>
    </location>
</feature>
<gene>
    <name evidence="3" type="ORF">PoB_000116300</name>
</gene>
<evidence type="ECO:0000256" key="1">
    <source>
        <dbReference type="SAM" id="MobiDB-lite"/>
    </source>
</evidence>
<keyword evidence="3" id="KW-0808">Transferase</keyword>
<dbReference type="PANTHER" id="PTHR37984">
    <property type="entry name" value="PROTEIN CBG26694"/>
    <property type="match status" value="1"/>
</dbReference>
<dbReference type="AlphaFoldDB" id="A0AAV3XWC4"/>
<feature type="domain" description="Integrase catalytic" evidence="2">
    <location>
        <begin position="1"/>
        <end position="96"/>
    </location>
</feature>
<organism evidence="3 4">
    <name type="scientific">Plakobranchus ocellatus</name>
    <dbReference type="NCBI Taxonomy" id="259542"/>
    <lineage>
        <taxon>Eukaryota</taxon>
        <taxon>Metazoa</taxon>
        <taxon>Spiralia</taxon>
        <taxon>Lophotrochozoa</taxon>
        <taxon>Mollusca</taxon>
        <taxon>Gastropoda</taxon>
        <taxon>Heterobranchia</taxon>
        <taxon>Euthyneura</taxon>
        <taxon>Panpulmonata</taxon>
        <taxon>Sacoglossa</taxon>
        <taxon>Placobranchoidea</taxon>
        <taxon>Plakobranchidae</taxon>
        <taxon>Plakobranchus</taxon>
    </lineage>
</organism>
<keyword evidence="3" id="KW-0695">RNA-directed DNA polymerase</keyword>
<proteinExistence type="predicted"/>
<dbReference type="EMBL" id="BLXT01000154">
    <property type="protein sequence ID" value="GFN74657.1"/>
    <property type="molecule type" value="Genomic_DNA"/>
</dbReference>
<accession>A0AAV3XWC4</accession>
<reference evidence="3 4" key="1">
    <citation type="journal article" date="2021" name="Elife">
        <title>Chloroplast acquisition without the gene transfer in kleptoplastic sea slugs, Plakobranchus ocellatus.</title>
        <authorList>
            <person name="Maeda T."/>
            <person name="Takahashi S."/>
            <person name="Yoshida T."/>
            <person name="Shimamura S."/>
            <person name="Takaki Y."/>
            <person name="Nagai Y."/>
            <person name="Toyoda A."/>
            <person name="Suzuki Y."/>
            <person name="Arimoto A."/>
            <person name="Ishii H."/>
            <person name="Satoh N."/>
            <person name="Nishiyama T."/>
            <person name="Hasebe M."/>
            <person name="Maruyama T."/>
            <person name="Minagawa J."/>
            <person name="Obokata J."/>
            <person name="Shigenobu S."/>
        </authorList>
    </citation>
    <scope>NUCLEOTIDE SEQUENCE [LARGE SCALE GENOMIC DNA]</scope>
</reference>
<dbReference type="GO" id="GO:0003676">
    <property type="term" value="F:nucleic acid binding"/>
    <property type="evidence" value="ECO:0007669"/>
    <property type="project" value="InterPro"/>
</dbReference>
<dbReference type="InterPro" id="IPR036397">
    <property type="entry name" value="RNaseH_sf"/>
</dbReference>
<evidence type="ECO:0000313" key="4">
    <source>
        <dbReference type="Proteomes" id="UP000735302"/>
    </source>
</evidence>
<dbReference type="InterPro" id="IPR050951">
    <property type="entry name" value="Retrovirus_Pol_polyprotein"/>
</dbReference>
<evidence type="ECO:0000313" key="3">
    <source>
        <dbReference type="EMBL" id="GFN74657.1"/>
    </source>
</evidence>
<dbReference type="InterPro" id="IPR001584">
    <property type="entry name" value="Integrase_cat-core"/>
</dbReference>
<keyword evidence="4" id="KW-1185">Reference proteome</keyword>